<dbReference type="PANTHER" id="PTHR35465:SF1">
    <property type="entry name" value="PHOSPHATIDYLINOSITOL-GLYCAN BIOSYNTHESIS CLASS X PROTEIN"/>
    <property type="match status" value="1"/>
</dbReference>
<organism evidence="3 4">
    <name type="scientific">Tetradesmus obliquus</name>
    <name type="common">Green alga</name>
    <name type="synonym">Acutodesmus obliquus</name>
    <dbReference type="NCBI Taxonomy" id="3088"/>
    <lineage>
        <taxon>Eukaryota</taxon>
        <taxon>Viridiplantae</taxon>
        <taxon>Chlorophyta</taxon>
        <taxon>core chlorophytes</taxon>
        <taxon>Chlorophyceae</taxon>
        <taxon>CS clade</taxon>
        <taxon>Sphaeropleales</taxon>
        <taxon>Scenedesmaceae</taxon>
        <taxon>Tetradesmus</taxon>
    </lineage>
</organism>
<reference evidence="3 4" key="1">
    <citation type="submission" date="2023-05" db="EMBL/GenBank/DDBJ databases">
        <title>A 100% complete, gapless, phased diploid assembly of the Scenedesmus obliquus UTEX 3031 genome.</title>
        <authorList>
            <person name="Biondi T.C."/>
            <person name="Hanschen E.R."/>
            <person name="Kwon T."/>
            <person name="Eng W."/>
            <person name="Kruse C.P.S."/>
            <person name="Koehler S.I."/>
            <person name="Kunde Y."/>
            <person name="Gleasner C.D."/>
            <person name="You Mak K.T."/>
            <person name="Polle J."/>
            <person name="Hovde B.T."/>
            <person name="Starkenburg S.R."/>
        </authorList>
    </citation>
    <scope>NUCLEOTIDE SEQUENCE [LARGE SCALE GENOMIC DNA]</scope>
    <source>
        <strain evidence="3 4">DOE0152z</strain>
    </source>
</reference>
<keyword evidence="1" id="KW-1133">Transmembrane helix</keyword>
<sequence>MQYRPVLLLLLSLLLLTVLTCSAQSKLLKPFEYITGEVVNLDGDARAYQLTGLKPSTGYEVRLSFPASIPAFIEFQIVDGSAAAPALRSKPARRLLDCEKLIFATDSNSAVQGFAHPAVLVTAKRRSVHRDGPTAGASKLVYNIVLAELLPVVGLPLDSIPVVVAVVAAVLIALVWSLYWSRSIFPQLLLWLTAPPTAAVTTSSSAAKRDS</sequence>
<feature type="signal peptide" evidence="2">
    <location>
        <begin position="1"/>
        <end position="23"/>
    </location>
</feature>
<dbReference type="EMBL" id="CP126214">
    <property type="protein sequence ID" value="WIA16719.1"/>
    <property type="molecule type" value="Genomic_DNA"/>
</dbReference>
<evidence type="ECO:0000313" key="4">
    <source>
        <dbReference type="Proteomes" id="UP001244341"/>
    </source>
</evidence>
<feature type="transmembrane region" description="Helical" evidence="1">
    <location>
        <begin position="159"/>
        <end position="180"/>
    </location>
</feature>
<proteinExistence type="predicted"/>
<evidence type="ECO:0000313" key="3">
    <source>
        <dbReference type="EMBL" id="WIA16719.1"/>
    </source>
</evidence>
<dbReference type="PANTHER" id="PTHR35465">
    <property type="entry name" value="CAVEOLIN-1 PROTEIN"/>
    <property type="match status" value="1"/>
</dbReference>
<evidence type="ECO:0008006" key="5">
    <source>
        <dbReference type="Google" id="ProtNLM"/>
    </source>
</evidence>
<gene>
    <name evidence="3" type="ORF">OEZ85_013373</name>
</gene>
<name>A0ABY8U5J1_TETOB</name>
<keyword evidence="1" id="KW-0812">Transmembrane</keyword>
<accession>A0ABY8U5J1</accession>
<feature type="chain" id="PRO_5045505448" description="Dolichyl-diphosphooligosaccharide--protein glycosyltransferase subunit 2" evidence="2">
    <location>
        <begin position="24"/>
        <end position="211"/>
    </location>
</feature>
<keyword evidence="1" id="KW-0472">Membrane</keyword>
<evidence type="ECO:0000256" key="2">
    <source>
        <dbReference type="SAM" id="SignalP"/>
    </source>
</evidence>
<evidence type="ECO:0000256" key="1">
    <source>
        <dbReference type="SAM" id="Phobius"/>
    </source>
</evidence>
<keyword evidence="4" id="KW-1185">Reference proteome</keyword>
<protein>
    <recommendedName>
        <fullName evidence="5">Dolichyl-diphosphooligosaccharide--protein glycosyltransferase subunit 2</fullName>
    </recommendedName>
</protein>
<keyword evidence="2" id="KW-0732">Signal</keyword>
<dbReference type="Proteomes" id="UP001244341">
    <property type="component" value="Chromosome 7b"/>
</dbReference>